<evidence type="ECO:0000256" key="3">
    <source>
        <dbReference type="ARBA" id="ARBA00022448"/>
    </source>
</evidence>
<feature type="domain" description="TonB-dependent receptor-like beta-barrel" evidence="18">
    <location>
        <begin position="233"/>
        <end position="687"/>
    </location>
</feature>
<evidence type="ECO:0000313" key="21">
    <source>
        <dbReference type="Proteomes" id="UP001596501"/>
    </source>
</evidence>
<evidence type="ECO:0000256" key="7">
    <source>
        <dbReference type="ARBA" id="ARBA00022729"/>
    </source>
</evidence>
<sequence>MAHTRSLFRSLPRRSFMLTPVAAALFSTAAFSQTQSLAPVTVSDGTAAPSVDVGGFGDAPLARTPISATVIDAAQIEASGARSVRDLYKFDASVSDAYNAVGYWDYATVRGYVLDAKYNFRREGLPISAETVIGLENKERVEVLKGTSGIQAGTSAPGGLINYVVKRPTEKDLRSLRTEVTSEGGVLAHVDLGGRFGESREFGYRFNLAGERIGSHVDAADGRRHLLALAMDWRISRDSLLEVEFEHSRRSQPGVPGLSLLGNQLPAANPFVNINHQPWSQPGVMRNFSGSVRFEQALAEGWSWTAQLASQRLQADDRLAYPYGCFDAGSDTYYADRYCPNGDYDLYDFRSDNERRTTQALQLAVKGELKTGAIKHQLRLGMQANRHTDLGQPQADNNAAVGTGNIYTQPALPADPTYADPYTNLRERSTEFFAYDAIEWAPGLSTWLGLRHTRLNRHSVRTDGSRETDYQRSFTTPWLAGSWQLTPAHMLYASWGKGVESEVAPGRSRYTNAGQPLPTLESRQWEMGLKHDDGRVRWNATLFNITRPLSGDVGTCDDAATCTRVIDGDARHRGLELGAGTRLGAWSLQGSASFMHARRRGGVILPELNGQAPTNVPEWVLRASVGYRFAAVPGLSAIASLSHEGRRNVLPDTSVRLPSWTQLDAALRYDTQLGGHKATWTLAVENLANRRFFKESPYQYGHIYLFPAAPRTLRLALQTNF</sequence>
<evidence type="ECO:0000259" key="18">
    <source>
        <dbReference type="Pfam" id="PF00593"/>
    </source>
</evidence>
<dbReference type="Pfam" id="PF00593">
    <property type="entry name" value="TonB_dep_Rec_b-barrel"/>
    <property type="match status" value="1"/>
</dbReference>
<proteinExistence type="inferred from homology"/>
<protein>
    <submittedName>
        <fullName evidence="20">TonB-dependent siderophore receptor</fullName>
    </submittedName>
</protein>
<dbReference type="EMBL" id="JBHTCA010000016">
    <property type="protein sequence ID" value="MFC7410562.1"/>
    <property type="molecule type" value="Genomic_DNA"/>
</dbReference>
<feature type="signal peptide" evidence="17">
    <location>
        <begin position="1"/>
        <end position="32"/>
    </location>
</feature>
<dbReference type="PANTHER" id="PTHR32552:SF83">
    <property type="entry name" value="BLR3904 PROTEIN"/>
    <property type="match status" value="1"/>
</dbReference>
<keyword evidence="3 14" id="KW-0813">Transport</keyword>
<dbReference type="Pfam" id="PF07715">
    <property type="entry name" value="Plug"/>
    <property type="match status" value="1"/>
</dbReference>
<keyword evidence="13 14" id="KW-0998">Cell outer membrane</keyword>
<keyword evidence="7 17" id="KW-0732">Signal</keyword>
<comment type="similarity">
    <text evidence="2 14 16">Belongs to the TonB-dependent receptor family.</text>
</comment>
<keyword evidence="21" id="KW-1185">Reference proteome</keyword>
<accession>A0ABW2QNA3</accession>
<evidence type="ECO:0000256" key="12">
    <source>
        <dbReference type="ARBA" id="ARBA00023170"/>
    </source>
</evidence>
<dbReference type="Gene3D" id="2.40.170.20">
    <property type="entry name" value="TonB-dependent receptor, beta-barrel domain"/>
    <property type="match status" value="1"/>
</dbReference>
<evidence type="ECO:0000256" key="5">
    <source>
        <dbReference type="ARBA" id="ARBA00022496"/>
    </source>
</evidence>
<evidence type="ECO:0000256" key="13">
    <source>
        <dbReference type="ARBA" id="ARBA00023237"/>
    </source>
</evidence>
<keyword evidence="12 20" id="KW-0675">Receptor</keyword>
<evidence type="ECO:0000256" key="1">
    <source>
        <dbReference type="ARBA" id="ARBA00004571"/>
    </source>
</evidence>
<keyword evidence="10 16" id="KW-0798">TonB box</keyword>
<evidence type="ECO:0000256" key="9">
    <source>
        <dbReference type="ARBA" id="ARBA00023065"/>
    </source>
</evidence>
<evidence type="ECO:0000256" key="15">
    <source>
        <dbReference type="PROSITE-ProRule" id="PRU10144"/>
    </source>
</evidence>
<feature type="chain" id="PRO_5045497044" evidence="17">
    <location>
        <begin position="33"/>
        <end position="721"/>
    </location>
</feature>
<keyword evidence="11 14" id="KW-0472">Membrane</keyword>
<evidence type="ECO:0000256" key="17">
    <source>
        <dbReference type="SAM" id="SignalP"/>
    </source>
</evidence>
<dbReference type="RefSeq" id="WP_382225812.1">
    <property type="nucleotide sequence ID" value="NZ_JBHTCA010000016.1"/>
</dbReference>
<dbReference type="InterPro" id="IPR039426">
    <property type="entry name" value="TonB-dep_rcpt-like"/>
</dbReference>
<evidence type="ECO:0000256" key="2">
    <source>
        <dbReference type="ARBA" id="ARBA00009810"/>
    </source>
</evidence>
<keyword evidence="5" id="KW-0410">Iron transport</keyword>
<dbReference type="InterPro" id="IPR000531">
    <property type="entry name" value="Beta-barrel_TonB"/>
</dbReference>
<feature type="domain" description="TonB-dependent receptor plug" evidence="19">
    <location>
        <begin position="61"/>
        <end position="159"/>
    </location>
</feature>
<feature type="short sequence motif" description="TonB C-terminal box" evidence="15">
    <location>
        <begin position="704"/>
        <end position="721"/>
    </location>
</feature>
<dbReference type="SUPFAM" id="SSF56935">
    <property type="entry name" value="Porins"/>
    <property type="match status" value="1"/>
</dbReference>
<keyword evidence="8" id="KW-0408">Iron</keyword>
<evidence type="ECO:0000256" key="10">
    <source>
        <dbReference type="ARBA" id="ARBA00023077"/>
    </source>
</evidence>
<dbReference type="InterPro" id="IPR012910">
    <property type="entry name" value="Plug_dom"/>
</dbReference>
<dbReference type="InterPro" id="IPR010917">
    <property type="entry name" value="TonB_rcpt_CS"/>
</dbReference>
<keyword evidence="4 14" id="KW-1134">Transmembrane beta strand</keyword>
<evidence type="ECO:0000256" key="4">
    <source>
        <dbReference type="ARBA" id="ARBA00022452"/>
    </source>
</evidence>
<evidence type="ECO:0000259" key="19">
    <source>
        <dbReference type="Pfam" id="PF07715"/>
    </source>
</evidence>
<dbReference type="CDD" id="cd01347">
    <property type="entry name" value="ligand_gated_channel"/>
    <property type="match status" value="1"/>
</dbReference>
<dbReference type="InterPro" id="IPR010105">
    <property type="entry name" value="TonB_sidphr_rcpt"/>
</dbReference>
<dbReference type="InterPro" id="IPR037066">
    <property type="entry name" value="Plug_dom_sf"/>
</dbReference>
<evidence type="ECO:0000313" key="20">
    <source>
        <dbReference type="EMBL" id="MFC7410562.1"/>
    </source>
</evidence>
<dbReference type="PROSITE" id="PS01156">
    <property type="entry name" value="TONB_DEPENDENT_REC_2"/>
    <property type="match status" value="1"/>
</dbReference>
<comment type="caution">
    <text evidence="20">The sequence shown here is derived from an EMBL/GenBank/DDBJ whole genome shotgun (WGS) entry which is preliminary data.</text>
</comment>
<evidence type="ECO:0000256" key="11">
    <source>
        <dbReference type="ARBA" id="ARBA00023136"/>
    </source>
</evidence>
<dbReference type="NCBIfam" id="TIGR01783">
    <property type="entry name" value="TonB-siderophor"/>
    <property type="match status" value="1"/>
</dbReference>
<evidence type="ECO:0000256" key="14">
    <source>
        <dbReference type="PROSITE-ProRule" id="PRU01360"/>
    </source>
</evidence>
<evidence type="ECO:0000256" key="6">
    <source>
        <dbReference type="ARBA" id="ARBA00022692"/>
    </source>
</evidence>
<dbReference type="Proteomes" id="UP001596501">
    <property type="component" value="Unassembled WGS sequence"/>
</dbReference>
<dbReference type="Gene3D" id="2.170.130.10">
    <property type="entry name" value="TonB-dependent receptor, plug domain"/>
    <property type="match status" value="1"/>
</dbReference>
<reference evidence="21" key="1">
    <citation type="journal article" date="2019" name="Int. J. Syst. Evol. Microbiol.">
        <title>The Global Catalogue of Microorganisms (GCM) 10K type strain sequencing project: providing services to taxonomists for standard genome sequencing and annotation.</title>
        <authorList>
            <consortium name="The Broad Institute Genomics Platform"/>
            <consortium name="The Broad Institute Genome Sequencing Center for Infectious Disease"/>
            <person name="Wu L."/>
            <person name="Ma J."/>
        </authorList>
    </citation>
    <scope>NUCLEOTIDE SEQUENCE [LARGE SCALE GENOMIC DNA]</scope>
    <source>
        <strain evidence="21">CGMCC 1.12371</strain>
    </source>
</reference>
<dbReference type="InterPro" id="IPR036942">
    <property type="entry name" value="Beta-barrel_TonB_sf"/>
</dbReference>
<keyword evidence="6 14" id="KW-0812">Transmembrane</keyword>
<dbReference type="PANTHER" id="PTHR32552">
    <property type="entry name" value="FERRICHROME IRON RECEPTOR-RELATED"/>
    <property type="match status" value="1"/>
</dbReference>
<comment type="subcellular location">
    <subcellularLocation>
        <location evidence="1 14">Cell outer membrane</location>
        <topology evidence="1 14">Multi-pass membrane protein</topology>
    </subcellularLocation>
</comment>
<evidence type="ECO:0000256" key="8">
    <source>
        <dbReference type="ARBA" id="ARBA00023004"/>
    </source>
</evidence>
<keyword evidence="9" id="KW-0406">Ion transport</keyword>
<name>A0ABW2QNA3_9BURK</name>
<dbReference type="PROSITE" id="PS52016">
    <property type="entry name" value="TONB_DEPENDENT_REC_3"/>
    <property type="match status" value="1"/>
</dbReference>
<evidence type="ECO:0000256" key="16">
    <source>
        <dbReference type="RuleBase" id="RU003357"/>
    </source>
</evidence>
<organism evidence="20 21">
    <name type="scientific">Hydrogenophaga atypica</name>
    <dbReference type="NCBI Taxonomy" id="249409"/>
    <lineage>
        <taxon>Bacteria</taxon>
        <taxon>Pseudomonadati</taxon>
        <taxon>Pseudomonadota</taxon>
        <taxon>Betaproteobacteria</taxon>
        <taxon>Burkholderiales</taxon>
        <taxon>Comamonadaceae</taxon>
        <taxon>Hydrogenophaga</taxon>
    </lineage>
</organism>
<gene>
    <name evidence="20" type="ORF">ACFQPB_16995</name>
</gene>